<organism evidence="2 3">
    <name type="scientific">Sphingobium boeckii</name>
    <dbReference type="NCBI Taxonomy" id="1082345"/>
    <lineage>
        <taxon>Bacteria</taxon>
        <taxon>Pseudomonadati</taxon>
        <taxon>Pseudomonadota</taxon>
        <taxon>Alphaproteobacteria</taxon>
        <taxon>Sphingomonadales</taxon>
        <taxon>Sphingomonadaceae</taxon>
        <taxon>Sphingobium</taxon>
    </lineage>
</organism>
<gene>
    <name evidence="2" type="ORF">FHS49_000020</name>
</gene>
<comment type="caution">
    <text evidence="2">The sequence shown here is derived from an EMBL/GenBank/DDBJ whole genome shotgun (WGS) entry which is preliminary data.</text>
</comment>
<dbReference type="Proteomes" id="UP000549617">
    <property type="component" value="Unassembled WGS sequence"/>
</dbReference>
<keyword evidence="1" id="KW-0732">Signal</keyword>
<name>A0A7W9AE66_9SPHN</name>
<proteinExistence type="predicted"/>
<protein>
    <submittedName>
        <fullName evidence="2">TolA-binding protein</fullName>
    </submittedName>
</protein>
<evidence type="ECO:0000313" key="2">
    <source>
        <dbReference type="EMBL" id="MBB5684029.1"/>
    </source>
</evidence>
<accession>A0A7W9AE66</accession>
<reference evidence="2 3" key="1">
    <citation type="submission" date="2020-08" db="EMBL/GenBank/DDBJ databases">
        <title>Genomic Encyclopedia of Type Strains, Phase IV (KMG-IV): sequencing the most valuable type-strain genomes for metagenomic binning, comparative biology and taxonomic classification.</title>
        <authorList>
            <person name="Goeker M."/>
        </authorList>
    </citation>
    <scope>NUCLEOTIDE SEQUENCE [LARGE SCALE GENOMIC DNA]</scope>
    <source>
        <strain evidence="2 3">DSM 25079</strain>
    </source>
</reference>
<evidence type="ECO:0000256" key="1">
    <source>
        <dbReference type="SAM" id="SignalP"/>
    </source>
</evidence>
<dbReference type="Gene3D" id="1.25.40.10">
    <property type="entry name" value="Tetratricopeptide repeat domain"/>
    <property type="match status" value="1"/>
</dbReference>
<keyword evidence="3" id="KW-1185">Reference proteome</keyword>
<dbReference type="AlphaFoldDB" id="A0A7W9AE66"/>
<feature type="chain" id="PRO_5031514236" evidence="1">
    <location>
        <begin position="21"/>
        <end position="291"/>
    </location>
</feature>
<feature type="signal peptide" evidence="1">
    <location>
        <begin position="1"/>
        <end position="20"/>
    </location>
</feature>
<evidence type="ECO:0000313" key="3">
    <source>
        <dbReference type="Proteomes" id="UP000549617"/>
    </source>
</evidence>
<dbReference type="EMBL" id="JACIJC010000001">
    <property type="protein sequence ID" value="MBB5684029.1"/>
    <property type="molecule type" value="Genomic_DNA"/>
</dbReference>
<sequence length="291" mass="31170">MRKFLILSLLLAGGGAAPLAAQDSSVTGRVTKLEKEMKAVQRKVFPGGTAQFAEPDIRAPVIPPPVIGDPASNPVADLSERVSALESQVRELTGQSEQNAFKLRQIEDAQTRLDARLKAIEIPQVQPPAMVEAPGVGAAPTPGATSDTRKTELAAIQKPKTADPADDSYTYGYRLWAAKFYPEAQTQLRQTVEKYPKYKKISSARFWLGRALLEDGKPAAAAKELAANYDLSPQGERAPDSVYYLGIALTRYGSQAGACKAFATFNDVYGATATPTLKASVAKGRADAKCK</sequence>
<dbReference type="RefSeq" id="WP_184014231.1">
    <property type="nucleotide sequence ID" value="NZ_JACIJC010000001.1"/>
</dbReference>
<dbReference type="SUPFAM" id="SSF48452">
    <property type="entry name" value="TPR-like"/>
    <property type="match status" value="1"/>
</dbReference>
<dbReference type="InterPro" id="IPR011990">
    <property type="entry name" value="TPR-like_helical_dom_sf"/>
</dbReference>